<name>A0A0L0C718_LUCCU</name>
<dbReference type="Proteomes" id="UP000037069">
    <property type="component" value="Unassembled WGS sequence"/>
</dbReference>
<dbReference type="EMBL" id="JRES01000826">
    <property type="protein sequence ID" value="KNC28065.1"/>
    <property type="molecule type" value="Genomic_DNA"/>
</dbReference>
<comment type="caution">
    <text evidence="1">The sequence shown here is derived from an EMBL/GenBank/DDBJ whole genome shotgun (WGS) entry which is preliminary data.</text>
</comment>
<dbReference type="AlphaFoldDB" id="A0A0L0C718"/>
<proteinExistence type="predicted"/>
<evidence type="ECO:0000313" key="2">
    <source>
        <dbReference type="Proteomes" id="UP000037069"/>
    </source>
</evidence>
<sequence length="126" mass="14225">YRKYKQKENLPSGSEAAFIRPYKYSESIRFLDDVPHTLLTTTNISDDSIETHDLSSDDFCAPPKKKKINLELVKENITKVLEAASTSIEKLSSLANKIDNANLTMSQINDIESAEYTAVHSIFQIK</sequence>
<protein>
    <submittedName>
        <fullName evidence="1">Uncharacterized protein</fullName>
    </submittedName>
</protein>
<gene>
    <name evidence="1" type="ORF">FF38_04436</name>
</gene>
<feature type="non-terminal residue" evidence="1">
    <location>
        <position position="1"/>
    </location>
</feature>
<evidence type="ECO:0000313" key="1">
    <source>
        <dbReference type="EMBL" id="KNC28065.1"/>
    </source>
</evidence>
<reference evidence="1 2" key="1">
    <citation type="journal article" date="2015" name="Nat. Commun.">
        <title>Lucilia cuprina genome unlocks parasitic fly biology to underpin future interventions.</title>
        <authorList>
            <person name="Anstead C.A."/>
            <person name="Korhonen P.K."/>
            <person name="Young N.D."/>
            <person name="Hall R.S."/>
            <person name="Jex A.R."/>
            <person name="Murali S.C."/>
            <person name="Hughes D.S."/>
            <person name="Lee S.F."/>
            <person name="Perry T."/>
            <person name="Stroehlein A.J."/>
            <person name="Ansell B.R."/>
            <person name="Breugelmans B."/>
            <person name="Hofmann A."/>
            <person name="Qu J."/>
            <person name="Dugan S."/>
            <person name="Lee S.L."/>
            <person name="Chao H."/>
            <person name="Dinh H."/>
            <person name="Han Y."/>
            <person name="Doddapaneni H.V."/>
            <person name="Worley K.C."/>
            <person name="Muzny D.M."/>
            <person name="Ioannidis P."/>
            <person name="Waterhouse R.M."/>
            <person name="Zdobnov E.M."/>
            <person name="James P.J."/>
            <person name="Bagnall N.H."/>
            <person name="Kotze A.C."/>
            <person name="Gibbs R.A."/>
            <person name="Richards S."/>
            <person name="Batterham P."/>
            <person name="Gasser R.B."/>
        </authorList>
    </citation>
    <scope>NUCLEOTIDE SEQUENCE [LARGE SCALE GENOMIC DNA]</scope>
    <source>
        <strain evidence="1 2">LS</strain>
        <tissue evidence="1">Full body</tissue>
    </source>
</reference>
<keyword evidence="2" id="KW-1185">Reference proteome</keyword>
<organism evidence="1 2">
    <name type="scientific">Lucilia cuprina</name>
    <name type="common">Green bottle fly</name>
    <name type="synonym">Australian sheep blowfly</name>
    <dbReference type="NCBI Taxonomy" id="7375"/>
    <lineage>
        <taxon>Eukaryota</taxon>
        <taxon>Metazoa</taxon>
        <taxon>Ecdysozoa</taxon>
        <taxon>Arthropoda</taxon>
        <taxon>Hexapoda</taxon>
        <taxon>Insecta</taxon>
        <taxon>Pterygota</taxon>
        <taxon>Neoptera</taxon>
        <taxon>Endopterygota</taxon>
        <taxon>Diptera</taxon>
        <taxon>Brachycera</taxon>
        <taxon>Muscomorpha</taxon>
        <taxon>Oestroidea</taxon>
        <taxon>Calliphoridae</taxon>
        <taxon>Luciliinae</taxon>
        <taxon>Lucilia</taxon>
    </lineage>
</organism>
<feature type="non-terminal residue" evidence="1">
    <location>
        <position position="126"/>
    </location>
</feature>
<accession>A0A0L0C718</accession>